<accession>A0A0F9MXM7</accession>
<sequence length="170" mass="19840">MRLKVLVLAGCSQKKLNYPAPAIELNQGQLFRGIKKLTMSNNFDLKILSGKYGLLDSNEIIAPYNQKIRTKKDILRIRRRIFPKMLKTTEIYDLIIVIMGKNYREVIEPLFNENFIIIYDKRGIGGYLSLISKFNKLPTNQLLKELEKFRFPVLKHHLLTKEMTLQEGVN</sequence>
<dbReference type="Pfam" id="PF21818">
    <property type="entry name" value="DUF6884"/>
    <property type="match status" value="1"/>
</dbReference>
<dbReference type="EMBL" id="LAZR01004070">
    <property type="protein sequence ID" value="KKN12075.1"/>
    <property type="molecule type" value="Genomic_DNA"/>
</dbReference>
<dbReference type="AlphaFoldDB" id="A0A0F9MXM7"/>
<name>A0A0F9MXM7_9ZZZZ</name>
<evidence type="ECO:0000259" key="1">
    <source>
        <dbReference type="Pfam" id="PF21818"/>
    </source>
</evidence>
<dbReference type="InterPro" id="IPR049251">
    <property type="entry name" value="DUF6884"/>
</dbReference>
<reference evidence="2" key="1">
    <citation type="journal article" date="2015" name="Nature">
        <title>Complex archaea that bridge the gap between prokaryotes and eukaryotes.</title>
        <authorList>
            <person name="Spang A."/>
            <person name="Saw J.H."/>
            <person name="Jorgensen S.L."/>
            <person name="Zaremba-Niedzwiedzka K."/>
            <person name="Martijn J."/>
            <person name="Lind A.E."/>
            <person name="van Eijk R."/>
            <person name="Schleper C."/>
            <person name="Guy L."/>
            <person name="Ettema T.J."/>
        </authorList>
    </citation>
    <scope>NUCLEOTIDE SEQUENCE</scope>
</reference>
<organism evidence="2">
    <name type="scientific">marine sediment metagenome</name>
    <dbReference type="NCBI Taxonomy" id="412755"/>
    <lineage>
        <taxon>unclassified sequences</taxon>
        <taxon>metagenomes</taxon>
        <taxon>ecological metagenomes</taxon>
    </lineage>
</organism>
<proteinExistence type="predicted"/>
<feature type="domain" description="DUF6884" evidence="1">
    <location>
        <begin position="7"/>
        <end position="114"/>
    </location>
</feature>
<comment type="caution">
    <text evidence="2">The sequence shown here is derived from an EMBL/GenBank/DDBJ whole genome shotgun (WGS) entry which is preliminary data.</text>
</comment>
<protein>
    <recommendedName>
        <fullName evidence="1">DUF6884 domain-containing protein</fullName>
    </recommendedName>
</protein>
<evidence type="ECO:0000313" key="2">
    <source>
        <dbReference type="EMBL" id="KKN12075.1"/>
    </source>
</evidence>
<gene>
    <name evidence="2" type="ORF">LCGC14_1020140</name>
</gene>